<evidence type="ECO:0000313" key="1">
    <source>
        <dbReference type="EMBL" id="QWZ09021.1"/>
    </source>
</evidence>
<dbReference type="KEGG" id="nps:KRR39_04115"/>
<dbReference type="RefSeq" id="WP_216940867.1">
    <property type="nucleotide sequence ID" value="NZ_CP077062.1"/>
</dbReference>
<proteinExistence type="predicted"/>
<keyword evidence="2" id="KW-1185">Reference proteome</keyword>
<evidence type="ECO:0000313" key="2">
    <source>
        <dbReference type="Proteomes" id="UP000683575"/>
    </source>
</evidence>
<name>A0A975Y106_9ACTN</name>
<gene>
    <name evidence="1" type="ORF">KRR39_04115</name>
</gene>
<reference evidence="1" key="1">
    <citation type="submission" date="2021-06" db="EMBL/GenBank/DDBJ databases">
        <title>Complete genome sequence of Nocardioides sp. G188.</title>
        <authorList>
            <person name="Im W.-T."/>
        </authorList>
    </citation>
    <scope>NUCLEOTIDE SEQUENCE</scope>
    <source>
        <strain evidence="1">G188</strain>
    </source>
</reference>
<accession>A0A975Y106</accession>
<protein>
    <submittedName>
        <fullName evidence="1">Uncharacterized protein</fullName>
    </submittedName>
</protein>
<sequence>MAAGLALVAMLRARCKGAYWYFMKARIRSSADPVKGGVQYRQQYLAKNPKGYQCHSTTGVPFPEDV</sequence>
<dbReference type="EMBL" id="CP077062">
    <property type="protein sequence ID" value="QWZ09021.1"/>
    <property type="molecule type" value="Genomic_DNA"/>
</dbReference>
<dbReference type="Proteomes" id="UP000683575">
    <property type="component" value="Chromosome"/>
</dbReference>
<dbReference type="AlphaFoldDB" id="A0A975Y106"/>
<organism evidence="1 2">
    <name type="scientific">Nocardioides panacis</name>
    <dbReference type="NCBI Taxonomy" id="2849501"/>
    <lineage>
        <taxon>Bacteria</taxon>
        <taxon>Bacillati</taxon>
        <taxon>Actinomycetota</taxon>
        <taxon>Actinomycetes</taxon>
        <taxon>Propionibacteriales</taxon>
        <taxon>Nocardioidaceae</taxon>
        <taxon>Nocardioides</taxon>
    </lineage>
</organism>